<reference evidence="3 4" key="1">
    <citation type="journal article" date="2019" name="Int. J. Syst. Evol. Microbiol.">
        <title>The Global Catalogue of Microorganisms (GCM) 10K type strain sequencing project: providing services to taxonomists for standard genome sequencing and annotation.</title>
        <authorList>
            <consortium name="The Broad Institute Genomics Platform"/>
            <consortium name="The Broad Institute Genome Sequencing Center for Infectious Disease"/>
            <person name="Wu L."/>
            <person name="Ma J."/>
        </authorList>
    </citation>
    <scope>NUCLEOTIDE SEQUENCE [LARGE SCALE GENOMIC DNA]</scope>
    <source>
        <strain evidence="3 4">JCM 9933</strain>
    </source>
</reference>
<evidence type="ECO:0008006" key="5">
    <source>
        <dbReference type="Google" id="ProtNLM"/>
    </source>
</evidence>
<feature type="transmembrane region" description="Helical" evidence="2">
    <location>
        <begin position="50"/>
        <end position="73"/>
    </location>
</feature>
<dbReference type="Proteomes" id="UP001501588">
    <property type="component" value="Unassembled WGS sequence"/>
</dbReference>
<gene>
    <name evidence="3" type="ORF">GCM10009416_40030</name>
</gene>
<name>A0ABN1FU72_9PROT</name>
<evidence type="ECO:0000256" key="1">
    <source>
        <dbReference type="SAM" id="MobiDB-lite"/>
    </source>
</evidence>
<keyword evidence="4" id="KW-1185">Reference proteome</keyword>
<keyword evidence="2" id="KW-0812">Transmembrane</keyword>
<accession>A0ABN1FU72</accession>
<organism evidence="3 4">
    <name type="scientific">Craurococcus roseus</name>
    <dbReference type="NCBI Taxonomy" id="77585"/>
    <lineage>
        <taxon>Bacteria</taxon>
        <taxon>Pseudomonadati</taxon>
        <taxon>Pseudomonadota</taxon>
        <taxon>Alphaproteobacteria</taxon>
        <taxon>Acetobacterales</taxon>
        <taxon>Acetobacteraceae</taxon>
        <taxon>Craurococcus</taxon>
    </lineage>
</organism>
<evidence type="ECO:0000256" key="2">
    <source>
        <dbReference type="SAM" id="Phobius"/>
    </source>
</evidence>
<sequence>MWFTGRAKAHAITPGRPPPPGRAAGRMAIAPPRRVRRAAMRALRCKRGVYTLEFAGVASVLMVLVFGGLEMVWHGLTSVAVENALLQATRAASLGCRQSDGTRAGQAGMNEIMKAARIGGGADAAGIGGLLSGSSLALSALSFNSLAAANADAAQNGTRTGSASGTGAGGQIVEYKLTYDPPLIFIPKQFRPRTTYAHGGTITIKNEPFSNGGTGAQRCS</sequence>
<protein>
    <recommendedName>
        <fullName evidence="5">Pilus assembly protein</fullName>
    </recommendedName>
</protein>
<dbReference type="EMBL" id="BAAAFZ010000064">
    <property type="protein sequence ID" value="GAA0597767.1"/>
    <property type="molecule type" value="Genomic_DNA"/>
</dbReference>
<evidence type="ECO:0000313" key="4">
    <source>
        <dbReference type="Proteomes" id="UP001501588"/>
    </source>
</evidence>
<keyword evidence="2" id="KW-1133">Transmembrane helix</keyword>
<proteinExistence type="predicted"/>
<keyword evidence="2" id="KW-0472">Membrane</keyword>
<evidence type="ECO:0000313" key="3">
    <source>
        <dbReference type="EMBL" id="GAA0597767.1"/>
    </source>
</evidence>
<feature type="region of interest" description="Disordered" evidence="1">
    <location>
        <begin position="1"/>
        <end position="26"/>
    </location>
</feature>
<comment type="caution">
    <text evidence="3">The sequence shown here is derived from an EMBL/GenBank/DDBJ whole genome shotgun (WGS) entry which is preliminary data.</text>
</comment>